<comment type="caution">
    <text evidence="4">The sequence shown here is derived from an EMBL/GenBank/DDBJ whole genome shotgun (WGS) entry which is preliminary data.</text>
</comment>
<dbReference type="EMBL" id="QMEY01000004">
    <property type="protein sequence ID" value="RBQ19530.1"/>
    <property type="molecule type" value="Genomic_DNA"/>
</dbReference>
<dbReference type="GO" id="GO:0016747">
    <property type="term" value="F:acyltransferase activity, transferring groups other than amino-acyl groups"/>
    <property type="evidence" value="ECO:0007669"/>
    <property type="project" value="InterPro"/>
</dbReference>
<evidence type="ECO:0000256" key="2">
    <source>
        <dbReference type="ARBA" id="ARBA00023315"/>
    </source>
</evidence>
<evidence type="ECO:0000256" key="1">
    <source>
        <dbReference type="ARBA" id="ARBA00022679"/>
    </source>
</evidence>
<evidence type="ECO:0000313" key="4">
    <source>
        <dbReference type="EMBL" id="RBQ19530.1"/>
    </source>
</evidence>
<dbReference type="RefSeq" id="WP_113980804.1">
    <property type="nucleotide sequence ID" value="NZ_QMEY01000004.1"/>
</dbReference>
<dbReference type="SUPFAM" id="SSF55729">
    <property type="entry name" value="Acyl-CoA N-acyltransferases (Nat)"/>
    <property type="match status" value="1"/>
</dbReference>
<keyword evidence="2" id="KW-0012">Acyltransferase</keyword>
<keyword evidence="1 4" id="KW-0808">Transferase</keyword>
<accession>A0A366M157</accession>
<keyword evidence="5" id="KW-1185">Reference proteome</keyword>
<dbReference type="OrthoDB" id="5173601at2"/>
<dbReference type="PANTHER" id="PTHR43420">
    <property type="entry name" value="ACETYLTRANSFERASE"/>
    <property type="match status" value="1"/>
</dbReference>
<dbReference type="InterPro" id="IPR016181">
    <property type="entry name" value="Acyl_CoA_acyltransferase"/>
</dbReference>
<name>A0A366M157_9ACTN</name>
<evidence type="ECO:0000259" key="3">
    <source>
        <dbReference type="PROSITE" id="PS51186"/>
    </source>
</evidence>
<dbReference type="Pfam" id="PF00583">
    <property type="entry name" value="Acetyltransf_1"/>
    <property type="match status" value="1"/>
</dbReference>
<sequence>MPHPRIRPAIYTDLTPLIRYFGQADFFFERFHRQRRGRGVLLIAVRGGDVVGNVYLWWEPAEEPELREWLPGVPVITHLEVRADQRNQGVGTALLAEAERVLAQRGHRHVALGVSLTNPDARRLYARLNYVEWAHPPVRMPGEIFQVLVKPLARPCPTGRPGPRSGRGG</sequence>
<dbReference type="PANTHER" id="PTHR43420:SF12">
    <property type="entry name" value="N-ACETYLTRANSFERASE DOMAIN-CONTAINING PROTEIN"/>
    <property type="match status" value="1"/>
</dbReference>
<gene>
    <name evidence="4" type="ORF">DP939_12300</name>
</gene>
<dbReference type="Proteomes" id="UP000253303">
    <property type="component" value="Unassembled WGS sequence"/>
</dbReference>
<dbReference type="CDD" id="cd04301">
    <property type="entry name" value="NAT_SF"/>
    <property type="match status" value="1"/>
</dbReference>
<dbReference type="PROSITE" id="PS51186">
    <property type="entry name" value="GNAT"/>
    <property type="match status" value="1"/>
</dbReference>
<dbReference type="InterPro" id="IPR050680">
    <property type="entry name" value="YpeA/RimI_acetyltransf"/>
</dbReference>
<reference evidence="4 5" key="1">
    <citation type="submission" date="2018-06" db="EMBL/GenBank/DDBJ databases">
        <title>Sphaerisporangium craniellae sp. nov., isolated from a marine sponge in the South China Sea.</title>
        <authorList>
            <person name="Li L."/>
        </authorList>
    </citation>
    <scope>NUCLEOTIDE SEQUENCE [LARGE SCALE GENOMIC DNA]</scope>
    <source>
        <strain evidence="4 5">LHW63015</strain>
    </source>
</reference>
<dbReference type="Gene3D" id="3.40.630.30">
    <property type="match status" value="1"/>
</dbReference>
<dbReference type="InterPro" id="IPR000182">
    <property type="entry name" value="GNAT_dom"/>
</dbReference>
<feature type="domain" description="N-acetyltransferase" evidence="3">
    <location>
        <begin position="4"/>
        <end position="153"/>
    </location>
</feature>
<evidence type="ECO:0000313" key="5">
    <source>
        <dbReference type="Proteomes" id="UP000253303"/>
    </source>
</evidence>
<protein>
    <submittedName>
        <fullName evidence="4">GNAT family N-acetyltransferase</fullName>
    </submittedName>
</protein>
<organism evidence="4 5">
    <name type="scientific">Spongiactinospora rosea</name>
    <dbReference type="NCBI Taxonomy" id="2248750"/>
    <lineage>
        <taxon>Bacteria</taxon>
        <taxon>Bacillati</taxon>
        <taxon>Actinomycetota</taxon>
        <taxon>Actinomycetes</taxon>
        <taxon>Streptosporangiales</taxon>
        <taxon>Streptosporangiaceae</taxon>
        <taxon>Spongiactinospora</taxon>
    </lineage>
</organism>
<proteinExistence type="predicted"/>
<dbReference type="AlphaFoldDB" id="A0A366M157"/>